<dbReference type="GO" id="GO:0006099">
    <property type="term" value="P:tricarboxylic acid cycle"/>
    <property type="evidence" value="ECO:0007669"/>
    <property type="project" value="UniProtKB-UniPathway"/>
</dbReference>
<evidence type="ECO:0000256" key="2">
    <source>
        <dbReference type="ARBA" id="ARBA00010566"/>
    </source>
</evidence>
<dbReference type="PRINTS" id="PR00143">
    <property type="entry name" value="CITRTSNTHASE"/>
</dbReference>
<dbReference type="InterPro" id="IPR002020">
    <property type="entry name" value="Citrate_synthase"/>
</dbReference>
<organism evidence="7">
    <name type="scientific">Caulobacter sp. 602-2</name>
    <dbReference type="NCBI Taxonomy" id="2710887"/>
    <lineage>
        <taxon>Bacteria</taxon>
        <taxon>Pseudomonadati</taxon>
        <taxon>Pseudomonadota</taxon>
        <taxon>Alphaproteobacteria</taxon>
        <taxon>Caulobacterales</taxon>
        <taxon>Caulobacteraceae</taxon>
        <taxon>Caulobacter</taxon>
    </lineage>
</organism>
<dbReference type="PANTHER" id="PTHR11739">
    <property type="entry name" value="CITRATE SYNTHASE"/>
    <property type="match status" value="1"/>
</dbReference>
<feature type="region of interest" description="Disordered" evidence="5">
    <location>
        <begin position="369"/>
        <end position="395"/>
    </location>
</feature>
<dbReference type="GO" id="GO:0005975">
    <property type="term" value="P:carbohydrate metabolic process"/>
    <property type="evidence" value="ECO:0007669"/>
    <property type="project" value="TreeGrafter"/>
</dbReference>
<dbReference type="GO" id="GO:0036440">
    <property type="term" value="F:citrate synthase activity"/>
    <property type="evidence" value="ECO:0007669"/>
    <property type="project" value="UniProtKB-EC"/>
</dbReference>
<evidence type="ECO:0000256" key="3">
    <source>
        <dbReference type="ARBA" id="ARBA00012972"/>
    </source>
</evidence>
<dbReference type="Gene3D" id="1.10.580.10">
    <property type="entry name" value="Citrate Synthase, domain 1"/>
    <property type="match status" value="1"/>
</dbReference>
<dbReference type="SUPFAM" id="SSF48256">
    <property type="entry name" value="Citrate synthase"/>
    <property type="match status" value="1"/>
</dbReference>
<dbReference type="InterPro" id="IPR036969">
    <property type="entry name" value="Citrate_synthase_sf"/>
</dbReference>
<sequence>MADDWLDADQAMARLGVRAQTLYAYVSRGRIEAHAHPEDPRRSLYRASDVAALAKRKARGRKAADVAAEAIAWGEPVLASAITTVRAGRLWYRGRDAVDLARTESFEAVGRLLRDDTAQAALAAGAPSAAPTIRARLFADLAARAGEDRPARGRAPLMLAQEAAGLLDLVADAVAGRAGEGLIHQRLAAAWGLDATGGDLVRRALVLLADHELNASTFAARVAASTGASLAASALAGLSALSGPLHGGMAARVEALAREARREDPGRAVAVRLDQGAPLPGFGHPLYPDGDPRAAALLAAFAPSAEMAALHEAVVAATGQAANIDFALVALAQTLKLPDDAPFALFAVGRTAGWLAHALEQGKTGRLIRPRARYVGPEGSSNPTPGLPRAGGDPS</sequence>
<keyword evidence="4" id="KW-0808">Transferase</keyword>
<dbReference type="Pfam" id="PF12728">
    <property type="entry name" value="HTH_17"/>
    <property type="match status" value="1"/>
</dbReference>
<accession>A0A6G4QXU1</accession>
<dbReference type="RefSeq" id="WP_165258853.1">
    <property type="nucleotide sequence ID" value="NZ_JAAKGT010000004.1"/>
</dbReference>
<evidence type="ECO:0000256" key="5">
    <source>
        <dbReference type="SAM" id="MobiDB-lite"/>
    </source>
</evidence>
<feature type="domain" description="Helix-turn-helix" evidence="6">
    <location>
        <begin position="5"/>
        <end position="57"/>
    </location>
</feature>
<proteinExistence type="inferred from homology"/>
<dbReference type="EMBL" id="JAAKGT010000004">
    <property type="protein sequence ID" value="NGM50269.1"/>
    <property type="molecule type" value="Genomic_DNA"/>
</dbReference>
<evidence type="ECO:0000256" key="1">
    <source>
        <dbReference type="ARBA" id="ARBA00004751"/>
    </source>
</evidence>
<dbReference type="InterPro" id="IPR016142">
    <property type="entry name" value="Citrate_synth-like_lrg_a-sub"/>
</dbReference>
<dbReference type="InterPro" id="IPR041657">
    <property type="entry name" value="HTH_17"/>
</dbReference>
<name>A0A6G4QXU1_9CAUL</name>
<protein>
    <recommendedName>
        <fullName evidence="3">citrate synthase (unknown stereospecificity)</fullName>
        <ecNumber evidence="3">2.3.3.16</ecNumber>
    </recommendedName>
</protein>
<evidence type="ECO:0000256" key="4">
    <source>
        <dbReference type="ARBA" id="ARBA00022679"/>
    </source>
</evidence>
<dbReference type="Gene3D" id="1.10.230.10">
    <property type="entry name" value="Cytochrome P450-Terp, domain 2"/>
    <property type="match status" value="1"/>
</dbReference>
<dbReference type="UniPathway" id="UPA00223">
    <property type="reaction ID" value="UER00717"/>
</dbReference>
<dbReference type="PANTHER" id="PTHR11739:SF4">
    <property type="entry name" value="CITRATE SYNTHASE, PEROXISOMAL"/>
    <property type="match status" value="1"/>
</dbReference>
<evidence type="ECO:0000313" key="7">
    <source>
        <dbReference type="EMBL" id="NGM50269.1"/>
    </source>
</evidence>
<comment type="pathway">
    <text evidence="1">Carbohydrate metabolism; tricarboxylic acid cycle; isocitrate from oxaloacetate: step 1/2.</text>
</comment>
<dbReference type="Pfam" id="PF00285">
    <property type="entry name" value="Citrate_synt"/>
    <property type="match status" value="1"/>
</dbReference>
<evidence type="ECO:0000259" key="6">
    <source>
        <dbReference type="Pfam" id="PF12728"/>
    </source>
</evidence>
<dbReference type="EC" id="2.3.3.16" evidence="3"/>
<comment type="similarity">
    <text evidence="2">Belongs to the citrate synthase family.</text>
</comment>
<dbReference type="AlphaFoldDB" id="A0A6G4QXU1"/>
<dbReference type="InterPro" id="IPR016143">
    <property type="entry name" value="Citrate_synth-like_sm_a-sub"/>
</dbReference>
<reference evidence="7" key="1">
    <citation type="submission" date="2020-02" db="EMBL/GenBank/DDBJ databases">
        <authorList>
            <person name="Gao J."/>
            <person name="Sun J."/>
        </authorList>
    </citation>
    <scope>NUCLEOTIDE SEQUENCE</scope>
    <source>
        <strain evidence="7">602-2</strain>
    </source>
</reference>
<dbReference type="CDD" id="cd06102">
    <property type="entry name" value="citrate_synt_like_2"/>
    <property type="match status" value="1"/>
</dbReference>
<gene>
    <name evidence="7" type="ORF">G5B46_11680</name>
</gene>
<comment type="caution">
    <text evidence="7">The sequence shown here is derived from an EMBL/GenBank/DDBJ whole genome shotgun (WGS) entry which is preliminary data.</text>
</comment>
<dbReference type="GO" id="GO:0005829">
    <property type="term" value="C:cytosol"/>
    <property type="evidence" value="ECO:0007669"/>
    <property type="project" value="TreeGrafter"/>
</dbReference>